<evidence type="ECO:0000313" key="2">
    <source>
        <dbReference type="EMBL" id="MBK1884194.1"/>
    </source>
</evidence>
<dbReference type="RefSeq" id="WP_200273160.1">
    <property type="nucleotide sequence ID" value="NZ_JAENIJ010000038.1"/>
</dbReference>
<feature type="region of interest" description="Disordered" evidence="1">
    <location>
        <begin position="41"/>
        <end position="95"/>
    </location>
</feature>
<proteinExistence type="predicted"/>
<reference evidence="2" key="1">
    <citation type="submission" date="2021-01" db="EMBL/GenBank/DDBJ databases">
        <title>Modified the classification status of verrucomicrobia.</title>
        <authorList>
            <person name="Feng X."/>
        </authorList>
    </citation>
    <scope>NUCLEOTIDE SEQUENCE</scope>
    <source>
        <strain evidence="2">KCTC 22041</strain>
    </source>
</reference>
<dbReference type="PROSITE" id="PS51257">
    <property type="entry name" value="PROKAR_LIPOPROTEIN"/>
    <property type="match status" value="1"/>
</dbReference>
<dbReference type="EMBL" id="JAENIJ010000038">
    <property type="protein sequence ID" value="MBK1884194.1"/>
    <property type="molecule type" value="Genomic_DNA"/>
</dbReference>
<evidence type="ECO:0008006" key="4">
    <source>
        <dbReference type="Google" id="ProtNLM"/>
    </source>
</evidence>
<dbReference type="AlphaFoldDB" id="A0A934VY54"/>
<evidence type="ECO:0000256" key="1">
    <source>
        <dbReference type="SAM" id="MobiDB-lite"/>
    </source>
</evidence>
<name>A0A934VY54_9BACT</name>
<comment type="caution">
    <text evidence="2">The sequence shown here is derived from an EMBL/GenBank/DDBJ whole genome shotgun (WGS) entry which is preliminary data.</text>
</comment>
<protein>
    <recommendedName>
        <fullName evidence="4">Lipoprotein</fullName>
    </recommendedName>
</protein>
<evidence type="ECO:0000313" key="3">
    <source>
        <dbReference type="Proteomes" id="UP000603141"/>
    </source>
</evidence>
<gene>
    <name evidence="2" type="ORF">JIN85_17375</name>
</gene>
<feature type="compositionally biased region" description="Basic and acidic residues" evidence="1">
    <location>
        <begin position="41"/>
        <end position="93"/>
    </location>
</feature>
<keyword evidence="3" id="KW-1185">Reference proteome</keyword>
<sequence>MKRALSIGLFRKYVRTLSARGLQAGAISLIALSCSEKHQSNEKAGADKSKDSNHELRVGHSSAERLTTETDRTPHLPETKEEQSDESEWHRMSGELSNSSEEWKFVLGRLESQEQWIMASSRLRAYFLEMKFNSNSEEGKNLIKIEEYLTAATVEDIDKGSFKERYPSLSSLSREKLQVILGNWATSAALSDKFQKIVSDQVFEETNHLSPVEGYSELLSRTHPFVDSYISDAIANVLDIVELESYIRIHGTESQIKAREKYSKLFFDRAKAKAESEEVN</sequence>
<organism evidence="2 3">
    <name type="scientific">Luteolibacter pohnpeiensis</name>
    <dbReference type="NCBI Taxonomy" id="454153"/>
    <lineage>
        <taxon>Bacteria</taxon>
        <taxon>Pseudomonadati</taxon>
        <taxon>Verrucomicrobiota</taxon>
        <taxon>Verrucomicrobiia</taxon>
        <taxon>Verrucomicrobiales</taxon>
        <taxon>Verrucomicrobiaceae</taxon>
        <taxon>Luteolibacter</taxon>
    </lineage>
</organism>
<dbReference type="Proteomes" id="UP000603141">
    <property type="component" value="Unassembled WGS sequence"/>
</dbReference>
<accession>A0A934VY54</accession>